<gene>
    <name evidence="1" type="ORF">BRCON_0123</name>
</gene>
<name>A0A2Z4Y1B0_SUMC1</name>
<reference evidence="1 2" key="1">
    <citation type="submission" date="2018-05" db="EMBL/GenBank/DDBJ databases">
        <title>A metagenomic window into the 2 km-deep terrestrial subsurface aquifer revealed taxonomically and functionally diverse microbial community comprising novel uncultured bacterial lineages.</title>
        <authorList>
            <person name="Kadnikov V.V."/>
            <person name="Mardanov A.V."/>
            <person name="Beletsky A.V."/>
            <person name="Banks D."/>
            <person name="Pimenov N.V."/>
            <person name="Frank Y.A."/>
            <person name="Karnachuk O.V."/>
            <person name="Ravin N.V."/>
        </authorList>
    </citation>
    <scope>NUCLEOTIDE SEQUENCE [LARGE SCALE GENOMIC DNA]</scope>
    <source>
        <strain evidence="1">BY</strain>
    </source>
</reference>
<accession>A0A2Z4Y1B0</accession>
<protein>
    <submittedName>
        <fullName evidence="1">Uncharacterized protein</fullName>
    </submittedName>
</protein>
<dbReference type="KEGG" id="schv:BRCON_0123"/>
<dbReference type="Proteomes" id="UP000262583">
    <property type="component" value="Chromosome"/>
</dbReference>
<organism evidence="1 2">
    <name type="scientific">Sumerlaea chitinivorans</name>
    <dbReference type="NCBI Taxonomy" id="2250252"/>
    <lineage>
        <taxon>Bacteria</taxon>
        <taxon>Candidatus Sumerlaeota</taxon>
        <taxon>Candidatus Sumerlaeia</taxon>
        <taxon>Candidatus Sumerlaeales</taxon>
        <taxon>Candidatus Sumerlaeaceae</taxon>
        <taxon>Candidatus Sumerlaea</taxon>
    </lineage>
</organism>
<evidence type="ECO:0000313" key="2">
    <source>
        <dbReference type="Proteomes" id="UP000262583"/>
    </source>
</evidence>
<sequence>MSKFISFDVYASGFERRKRNRLRIDSTDSLPQKSIALVLSSCQRGW</sequence>
<dbReference type="AlphaFoldDB" id="A0A2Z4Y1B0"/>
<dbReference type="EMBL" id="CP030759">
    <property type="protein sequence ID" value="AXA34900.1"/>
    <property type="molecule type" value="Genomic_DNA"/>
</dbReference>
<evidence type="ECO:0000313" key="1">
    <source>
        <dbReference type="EMBL" id="AXA34900.1"/>
    </source>
</evidence>
<proteinExistence type="predicted"/>